<dbReference type="Proteomes" id="UP000270743">
    <property type="component" value="Unassembled WGS sequence"/>
</dbReference>
<accession>A0A3S4CWX4</accession>
<keyword evidence="2" id="KW-1185">Reference proteome</keyword>
<dbReference type="AlphaFoldDB" id="A0A3S4CWX4"/>
<evidence type="ECO:0000313" key="1">
    <source>
        <dbReference type="EMBL" id="VDS07555.1"/>
    </source>
</evidence>
<proteinExistence type="predicted"/>
<name>A0A3S4CWX4_9RHOB</name>
<organism evidence="1 2">
    <name type="scientific">Paracoccus haematequi</name>
    <dbReference type="NCBI Taxonomy" id="2491866"/>
    <lineage>
        <taxon>Bacteria</taxon>
        <taxon>Pseudomonadati</taxon>
        <taxon>Pseudomonadota</taxon>
        <taxon>Alphaproteobacteria</taxon>
        <taxon>Rhodobacterales</taxon>
        <taxon>Paracoccaceae</taxon>
        <taxon>Paracoccus</taxon>
    </lineage>
</organism>
<dbReference type="OrthoDB" id="7873485at2"/>
<dbReference type="EMBL" id="UZWE01000021">
    <property type="protein sequence ID" value="VDS07555.1"/>
    <property type="molecule type" value="Genomic_DNA"/>
</dbReference>
<dbReference type="RefSeq" id="WP_126153248.1">
    <property type="nucleotide sequence ID" value="NZ_UZWE01000021.1"/>
</dbReference>
<reference evidence="1 2" key="1">
    <citation type="submission" date="2018-12" db="EMBL/GenBank/DDBJ databases">
        <authorList>
            <person name="Criscuolo A."/>
        </authorList>
    </citation>
    <scope>NUCLEOTIDE SEQUENCE [LARGE SCALE GENOMIC DNA]</scope>
    <source>
        <strain evidence="1">ACIP1116241</strain>
    </source>
</reference>
<gene>
    <name evidence="1" type="ORF">PARHAE_00732</name>
</gene>
<evidence type="ECO:0000313" key="2">
    <source>
        <dbReference type="Proteomes" id="UP000270743"/>
    </source>
</evidence>
<protein>
    <submittedName>
        <fullName evidence="1">Uncharacterized protein</fullName>
    </submittedName>
</protein>
<sequence>MSARLSPRSQTIAFRAWQWCEAFGWEHTLAEIAGAIDESHNAVRAVFVLKGWMGRVRKVSPDYAGGLYHRPTFIPGDSALGDLEAWA</sequence>